<protein>
    <submittedName>
        <fullName evidence="2">Uncharacterized protein</fullName>
    </submittedName>
</protein>
<evidence type="ECO:0000313" key="2">
    <source>
        <dbReference type="EMBL" id="EFD41650.2"/>
    </source>
</evidence>
<dbReference type="Proteomes" id="UP000005088">
    <property type="component" value="Unassembled WGS sequence"/>
</dbReference>
<proteinExistence type="predicted"/>
<organism evidence="2 3">
    <name type="scientific">Mycobacterium tuberculosis variant africanum K85</name>
    <dbReference type="NCBI Taxonomy" id="611304"/>
    <lineage>
        <taxon>Bacteria</taxon>
        <taxon>Bacillati</taxon>
        <taxon>Actinomycetota</taxon>
        <taxon>Actinomycetes</taxon>
        <taxon>Mycobacteriales</taxon>
        <taxon>Mycobacteriaceae</taxon>
        <taxon>Mycobacterium</taxon>
        <taxon>Mycobacterium tuberculosis complex</taxon>
    </lineage>
</organism>
<dbReference type="EMBL" id="GG663503">
    <property type="protein sequence ID" value="EFD41650.2"/>
    <property type="molecule type" value="Genomic_DNA"/>
</dbReference>
<evidence type="ECO:0000313" key="3">
    <source>
        <dbReference type="Proteomes" id="UP000005088"/>
    </source>
</evidence>
<gene>
    <name evidence="2" type="ORF">TBOG_00485</name>
</gene>
<sequence length="53" mass="5478">MIMELSVSVIAGLVIALLAAITPAAGERPESRRQALANAAEAGEHPATSPLRR</sequence>
<feature type="region of interest" description="Disordered" evidence="1">
    <location>
        <begin position="28"/>
        <end position="53"/>
    </location>
</feature>
<accession>A0A9P2H4K9</accession>
<name>A0A9P2H4K9_MYCTX</name>
<reference evidence="3" key="1">
    <citation type="submission" date="2009-03" db="EMBL/GenBank/DDBJ databases">
        <title>The Genome Sequence of Mycobacterium africanum strain K85 (originally listed here as Mycobacterium tuberculosis).</title>
        <authorList>
            <consortium name="The Broad Institute Genome Sequencing Platform"/>
            <person name="Small P."/>
            <person name="Gagneaux S."/>
            <person name="Hopewell P."/>
            <person name="Young S.K."/>
            <person name="Kodira C.D."/>
            <person name="Zeng Q."/>
            <person name="Koehrsen M."/>
            <person name="Alvarado L."/>
            <person name="Berlin A."/>
            <person name="Borenstein D."/>
            <person name="Chen Z."/>
            <person name="Engels R."/>
            <person name="Freedman E."/>
            <person name="Gellesch M."/>
            <person name="Goldberg J."/>
            <person name="Griggs A."/>
            <person name="Gujja S."/>
            <person name="Heiman D."/>
            <person name="Hepburn T."/>
            <person name="Howarth C."/>
            <person name="Jen D."/>
            <person name="Larson L."/>
            <person name="Lewis B."/>
            <person name="Mehta T."/>
            <person name="Park D."/>
            <person name="Pearson M."/>
            <person name="Roberts A."/>
            <person name="Saif S."/>
            <person name="Shea T."/>
            <person name="Shenoy N."/>
            <person name="Sisk P."/>
            <person name="Stolte C."/>
            <person name="Sykes S."/>
            <person name="Walk T."/>
            <person name="White J."/>
            <person name="Yandava C."/>
            <person name="Nusbaum C."/>
            <person name="Galagan J."/>
            <person name="Birren B."/>
        </authorList>
    </citation>
    <scope>NUCLEOTIDE SEQUENCE [LARGE SCALE GENOMIC DNA]</scope>
    <source>
        <strain evidence="3">K85</strain>
    </source>
</reference>
<dbReference type="AlphaFoldDB" id="A0A9P2H4K9"/>
<evidence type="ECO:0000256" key="1">
    <source>
        <dbReference type="SAM" id="MobiDB-lite"/>
    </source>
</evidence>